<dbReference type="RefSeq" id="WP_043123508.1">
    <property type="nucleotide sequence ID" value="NZ_JTDL01000109.1"/>
</dbReference>
<evidence type="ECO:0000256" key="1">
    <source>
        <dbReference type="SAM" id="Phobius"/>
    </source>
</evidence>
<comment type="caution">
    <text evidence="2">The sequence shown here is derived from an EMBL/GenBank/DDBJ whole genome shotgun (WGS) entry which is preliminary data.</text>
</comment>
<feature type="transmembrane region" description="Helical" evidence="1">
    <location>
        <begin position="345"/>
        <end position="366"/>
    </location>
</feature>
<dbReference type="EMBL" id="JTDL01000109">
    <property type="protein sequence ID" value="KHL02920.1"/>
    <property type="molecule type" value="Genomic_DNA"/>
</dbReference>
<organism evidence="2 3">
    <name type="scientific">Sinomonas humi</name>
    <dbReference type="NCBI Taxonomy" id="1338436"/>
    <lineage>
        <taxon>Bacteria</taxon>
        <taxon>Bacillati</taxon>
        <taxon>Actinomycetota</taxon>
        <taxon>Actinomycetes</taxon>
        <taxon>Micrococcales</taxon>
        <taxon>Micrococcaceae</taxon>
        <taxon>Sinomonas</taxon>
    </lineage>
</organism>
<feature type="transmembrane region" description="Helical" evidence="1">
    <location>
        <begin position="147"/>
        <end position="163"/>
    </location>
</feature>
<keyword evidence="1" id="KW-0812">Transmembrane</keyword>
<evidence type="ECO:0000313" key="2">
    <source>
        <dbReference type="EMBL" id="KHL02920.1"/>
    </source>
</evidence>
<dbReference type="AlphaFoldDB" id="A0A0B2AMG1"/>
<feature type="transmembrane region" description="Helical" evidence="1">
    <location>
        <begin position="313"/>
        <end position="333"/>
    </location>
</feature>
<dbReference type="STRING" id="1338436.LK10_10980"/>
<keyword evidence="1" id="KW-0472">Membrane</keyword>
<dbReference type="OrthoDB" id="5124221at2"/>
<feature type="transmembrane region" description="Helical" evidence="1">
    <location>
        <begin position="257"/>
        <end position="278"/>
    </location>
</feature>
<name>A0A0B2AMG1_9MICC</name>
<feature type="transmembrane region" description="Helical" evidence="1">
    <location>
        <begin position="408"/>
        <end position="428"/>
    </location>
</feature>
<reference evidence="2 3" key="1">
    <citation type="submission" date="2014-09" db="EMBL/GenBank/DDBJ databases">
        <title>Genome sequence of Sinomonas sp. MUSC 117.</title>
        <authorList>
            <person name="Lee L.-H."/>
        </authorList>
    </citation>
    <scope>NUCLEOTIDE SEQUENCE [LARGE SCALE GENOMIC DNA]</scope>
    <source>
        <strain evidence="2 3">MUSC 117</strain>
    </source>
</reference>
<keyword evidence="1" id="KW-1133">Transmembrane helix</keyword>
<feature type="transmembrane region" description="Helical" evidence="1">
    <location>
        <begin position="183"/>
        <end position="204"/>
    </location>
</feature>
<evidence type="ECO:0000313" key="3">
    <source>
        <dbReference type="Proteomes" id="UP000030982"/>
    </source>
</evidence>
<sequence>MSATGAGVESSEAAPGSLVDDRIAERPRVQPRWLAESTGMVLALALALLAVWHMDATDRSWILYYESDSVLPALVRGSVLAGQPQNWSLSAVLFIPEMGLYFAIAALGLGIKGTFAFNAVVNLLMFYGSLRLLSGFVQREVPRSRRVAGALVAFGALVSLTLLEDSPRPDTFELASLVATATYYSSTVLASVLATGIVSSLSTARPGRRRRRLEFGLLGLTVAATLTNPLFLGWEVAPLALVLALMARRRVIPWRHLIRVGVVVALGAGLGFAGRIPFSHLIAKDGPAYVDPGSAPWLAIYYPKMLAERTSTIMGALSLTAVVALILVSGIAFRKFLSERDARASVVAGMGWVGPVVVMVGAIAVGAFGTRYFQPMFFAPVCTLALAPRLFRDGLIFIRPLPRRTLKVLLGATVAACVAFSALATGALSSSATTINPDIRCVDDWISASHRTGAGHFGTIRGPKAYLAEPDQLIQIDDPFRAFPWLTDRTDYATKKVSFVLSDAAYPLPVLPAAAKAAPHRTVSCGRYTITDFGQPILPIGPAPADLSS</sequence>
<feature type="transmembrane region" description="Helical" evidence="1">
    <location>
        <begin position="33"/>
        <end position="54"/>
    </location>
</feature>
<proteinExistence type="predicted"/>
<protein>
    <recommendedName>
        <fullName evidence="4">Glycosyltransferase RgtA/B/C/D-like domain-containing protein</fullName>
    </recommendedName>
</protein>
<gene>
    <name evidence="2" type="ORF">LK10_10980</name>
</gene>
<keyword evidence="3" id="KW-1185">Reference proteome</keyword>
<feature type="transmembrane region" description="Helical" evidence="1">
    <location>
        <begin position="100"/>
        <end position="126"/>
    </location>
</feature>
<accession>A0A0B2AMG1</accession>
<evidence type="ECO:0008006" key="4">
    <source>
        <dbReference type="Google" id="ProtNLM"/>
    </source>
</evidence>
<dbReference type="Proteomes" id="UP000030982">
    <property type="component" value="Unassembled WGS sequence"/>
</dbReference>